<dbReference type="AlphaFoldDB" id="A0A382BLK7"/>
<proteinExistence type="predicted"/>
<dbReference type="EMBL" id="UINC01030389">
    <property type="protein sequence ID" value="SVB14708.1"/>
    <property type="molecule type" value="Genomic_DNA"/>
</dbReference>
<gene>
    <name evidence="1" type="ORF">METZ01_LOCUS167562</name>
</gene>
<accession>A0A382BLK7</accession>
<name>A0A382BLK7_9ZZZZ</name>
<reference evidence="1" key="1">
    <citation type="submission" date="2018-05" db="EMBL/GenBank/DDBJ databases">
        <authorList>
            <person name="Lanie J.A."/>
            <person name="Ng W.-L."/>
            <person name="Kazmierczak K.M."/>
            <person name="Andrzejewski T.M."/>
            <person name="Davidsen T.M."/>
            <person name="Wayne K.J."/>
            <person name="Tettelin H."/>
            <person name="Glass J.I."/>
            <person name="Rusch D."/>
            <person name="Podicherti R."/>
            <person name="Tsui H.-C.T."/>
            <person name="Winkler M.E."/>
        </authorList>
    </citation>
    <scope>NUCLEOTIDE SEQUENCE</scope>
</reference>
<protein>
    <submittedName>
        <fullName evidence="1">Uncharacterized protein</fullName>
    </submittedName>
</protein>
<sequence length="180" mass="20856">MDRLLYKISNVNRMDPFLMTITSGEDHWMYLSSTGCLTAGRKKAEQALFPYVTDDLLHRNAHFTGPVTVIRIKEDNKNLVWRPFSHYEESYETEQNLHKNSLGNIVIFEEINHSLGLTFIYEWQSSAKYGFIKKSQLVNHHSNMLNVELVDGLRNIMPASVELRTQQEMSNLANAYKVSE</sequence>
<organism evidence="1">
    <name type="scientific">marine metagenome</name>
    <dbReference type="NCBI Taxonomy" id="408172"/>
    <lineage>
        <taxon>unclassified sequences</taxon>
        <taxon>metagenomes</taxon>
        <taxon>ecological metagenomes</taxon>
    </lineage>
</organism>
<evidence type="ECO:0000313" key="1">
    <source>
        <dbReference type="EMBL" id="SVB14708.1"/>
    </source>
</evidence>
<feature type="non-terminal residue" evidence="1">
    <location>
        <position position="180"/>
    </location>
</feature>